<dbReference type="SUPFAM" id="SSF75217">
    <property type="entry name" value="alpha/beta knot"/>
    <property type="match status" value="1"/>
</dbReference>
<dbReference type="GO" id="GO:0003723">
    <property type="term" value="F:RNA binding"/>
    <property type="evidence" value="ECO:0007669"/>
    <property type="project" value="InterPro"/>
</dbReference>
<accession>A0A178MAI2</accession>
<dbReference type="AlphaFoldDB" id="A0A178MAI2"/>
<dbReference type="EMBL" id="LWQS01000060">
    <property type="protein sequence ID" value="OAN45055.1"/>
    <property type="molecule type" value="Genomic_DNA"/>
</dbReference>
<comment type="similarity">
    <text evidence="1">Belongs to the class IV-like SAM-binding methyltransferase superfamily. RNA methyltransferase TrmH family.</text>
</comment>
<feature type="domain" description="RNA 2-O ribose methyltransferase substrate binding" evidence="4">
    <location>
        <begin position="31"/>
        <end position="107"/>
    </location>
</feature>
<dbReference type="GO" id="GO:0006396">
    <property type="term" value="P:RNA processing"/>
    <property type="evidence" value="ECO:0007669"/>
    <property type="project" value="InterPro"/>
</dbReference>
<dbReference type="InterPro" id="IPR001537">
    <property type="entry name" value="SpoU_MeTrfase"/>
</dbReference>
<dbReference type="OrthoDB" id="9794400at2"/>
<dbReference type="SUPFAM" id="SSF55315">
    <property type="entry name" value="L30e-like"/>
    <property type="match status" value="1"/>
</dbReference>
<evidence type="ECO:0000256" key="2">
    <source>
        <dbReference type="ARBA" id="ARBA00022603"/>
    </source>
</evidence>
<comment type="caution">
    <text evidence="5">The sequence shown here is derived from an EMBL/GenBank/DDBJ whole genome shotgun (WGS) entry which is preliminary data.</text>
</comment>
<dbReference type="STRING" id="1707952.A6A03_02560"/>
<dbReference type="InterPro" id="IPR029028">
    <property type="entry name" value="Alpha/beta_knot_MTases"/>
</dbReference>
<dbReference type="Proteomes" id="UP000078287">
    <property type="component" value="Unassembled WGS sequence"/>
</dbReference>
<reference evidence="5 6" key="1">
    <citation type="submission" date="2016-04" db="EMBL/GenBank/DDBJ databases">
        <title>Chloroflexus islandicus sp. nov., a thermophilic filamentous anoxygenic phototrophic bacterium from geyser Strokkur (Iceland).</title>
        <authorList>
            <person name="Gaisin V.A."/>
            <person name="Kalashnikov A.M."/>
            <person name="Sukhacheva M.V."/>
            <person name="Grouzdev D.S."/>
            <person name="Ivanov T.M."/>
            <person name="Kuznetsov B."/>
            <person name="Gorlenko V.M."/>
        </authorList>
    </citation>
    <scope>NUCLEOTIDE SEQUENCE [LARGE SCALE GENOMIC DNA]</scope>
    <source>
        <strain evidence="6">isl-2</strain>
    </source>
</reference>
<evidence type="ECO:0000313" key="5">
    <source>
        <dbReference type="EMBL" id="OAN45055.1"/>
    </source>
</evidence>
<gene>
    <name evidence="5" type="ORF">A6A03_02560</name>
</gene>
<organism evidence="5 6">
    <name type="scientific">Chloroflexus islandicus</name>
    <dbReference type="NCBI Taxonomy" id="1707952"/>
    <lineage>
        <taxon>Bacteria</taxon>
        <taxon>Bacillati</taxon>
        <taxon>Chloroflexota</taxon>
        <taxon>Chloroflexia</taxon>
        <taxon>Chloroflexales</taxon>
        <taxon>Chloroflexineae</taxon>
        <taxon>Chloroflexaceae</taxon>
        <taxon>Chloroflexus</taxon>
    </lineage>
</organism>
<evidence type="ECO:0000259" key="4">
    <source>
        <dbReference type="SMART" id="SM00967"/>
    </source>
</evidence>
<dbReference type="GO" id="GO:0005737">
    <property type="term" value="C:cytoplasm"/>
    <property type="evidence" value="ECO:0007669"/>
    <property type="project" value="UniProtKB-ARBA"/>
</dbReference>
<dbReference type="InterPro" id="IPR051259">
    <property type="entry name" value="rRNA_Methyltransferase"/>
</dbReference>
<dbReference type="CDD" id="cd18095">
    <property type="entry name" value="SpoU-like_rRNA-MTase"/>
    <property type="match status" value="1"/>
</dbReference>
<dbReference type="Gene3D" id="3.30.1330.30">
    <property type="match status" value="1"/>
</dbReference>
<sequence>MVITSTANQHVKWLRALAASARDRRRERSFVIEGVRLVADALAAGAELRLALYAPEQLAATAAGTALLARLQTLSRCFPATPAVVAAAADTEQPQGVIAAVAWPELPPRPGLRLVLDEIQDPGNVGTLLRSAAASGAGLVLCAPGTADPFSPKVARAAMGAHFVVPLRLLGWEEIAAELGPYTVYAADSAGSQPYYAVDWRQPAALIIGNEAHGLSAAARALARQTITIPMAGPIESLNAGVAGSIILFEALRQRSADACAPSPRNNV</sequence>
<keyword evidence="3 5" id="KW-0808">Transferase</keyword>
<dbReference type="Gene3D" id="3.40.1280.10">
    <property type="match status" value="1"/>
</dbReference>
<evidence type="ECO:0000256" key="1">
    <source>
        <dbReference type="ARBA" id="ARBA00007228"/>
    </source>
</evidence>
<keyword evidence="6" id="KW-1185">Reference proteome</keyword>
<dbReference type="PANTHER" id="PTHR43191">
    <property type="entry name" value="RRNA METHYLTRANSFERASE 3"/>
    <property type="match status" value="1"/>
</dbReference>
<dbReference type="InterPro" id="IPR013123">
    <property type="entry name" value="SpoU_subst-bd"/>
</dbReference>
<dbReference type="SMART" id="SM00967">
    <property type="entry name" value="SpoU_sub_bind"/>
    <property type="match status" value="1"/>
</dbReference>
<keyword evidence="2 5" id="KW-0489">Methyltransferase</keyword>
<dbReference type="Pfam" id="PF22435">
    <property type="entry name" value="MRM3-like_sub_bind"/>
    <property type="match status" value="1"/>
</dbReference>
<dbReference type="GO" id="GO:0032259">
    <property type="term" value="P:methylation"/>
    <property type="evidence" value="ECO:0007669"/>
    <property type="project" value="UniProtKB-KW"/>
</dbReference>
<dbReference type="RefSeq" id="WP_066788456.1">
    <property type="nucleotide sequence ID" value="NZ_LWQS01000060.1"/>
</dbReference>
<dbReference type="InterPro" id="IPR029064">
    <property type="entry name" value="Ribosomal_eL30-like_sf"/>
</dbReference>
<evidence type="ECO:0000256" key="3">
    <source>
        <dbReference type="ARBA" id="ARBA00022679"/>
    </source>
</evidence>
<dbReference type="GO" id="GO:0008173">
    <property type="term" value="F:RNA methyltransferase activity"/>
    <property type="evidence" value="ECO:0007669"/>
    <property type="project" value="InterPro"/>
</dbReference>
<protein>
    <submittedName>
        <fullName evidence="5">rRNA methyltransferase</fullName>
    </submittedName>
</protein>
<proteinExistence type="inferred from homology"/>
<dbReference type="PANTHER" id="PTHR43191:SF2">
    <property type="entry name" value="RRNA METHYLTRANSFERASE 3, MITOCHONDRIAL"/>
    <property type="match status" value="1"/>
</dbReference>
<dbReference type="InterPro" id="IPR029026">
    <property type="entry name" value="tRNA_m1G_MTases_N"/>
</dbReference>
<dbReference type="Pfam" id="PF00588">
    <property type="entry name" value="SpoU_methylase"/>
    <property type="match status" value="1"/>
</dbReference>
<dbReference type="InterPro" id="IPR053888">
    <property type="entry name" value="MRM3-like_sub_bind"/>
</dbReference>
<name>A0A178MAI2_9CHLR</name>
<evidence type="ECO:0000313" key="6">
    <source>
        <dbReference type="Proteomes" id="UP000078287"/>
    </source>
</evidence>